<dbReference type="InterPro" id="IPR001245">
    <property type="entry name" value="Ser-Thr/Tyr_kinase_cat_dom"/>
</dbReference>
<keyword evidence="1" id="KW-0723">Serine/threonine-protein kinase</keyword>
<feature type="signal peptide" evidence="6">
    <location>
        <begin position="1"/>
        <end position="17"/>
    </location>
</feature>
<dbReference type="Proteomes" id="UP000332933">
    <property type="component" value="Unassembled WGS sequence"/>
</dbReference>
<evidence type="ECO:0000256" key="3">
    <source>
        <dbReference type="ARBA" id="ARBA00022840"/>
    </source>
</evidence>
<dbReference type="PROSITE" id="PS00107">
    <property type="entry name" value="PROTEIN_KINASE_ATP"/>
    <property type="match status" value="1"/>
</dbReference>
<keyword evidence="10" id="KW-1185">Reference proteome</keyword>
<dbReference type="AlphaFoldDB" id="A0A485KPI0"/>
<dbReference type="SMART" id="SM00220">
    <property type="entry name" value="S_TKc"/>
    <property type="match status" value="1"/>
</dbReference>
<dbReference type="PANTHER" id="PTHR44329">
    <property type="entry name" value="SERINE/THREONINE-PROTEIN KINASE TNNI3K-RELATED"/>
    <property type="match status" value="1"/>
</dbReference>
<dbReference type="Pfam" id="PF00069">
    <property type="entry name" value="Pkinase"/>
    <property type="match status" value="1"/>
</dbReference>
<evidence type="ECO:0000256" key="2">
    <source>
        <dbReference type="ARBA" id="ARBA00022741"/>
    </source>
</evidence>
<organism evidence="9 10">
    <name type="scientific">Aphanomyces stellatus</name>
    <dbReference type="NCBI Taxonomy" id="120398"/>
    <lineage>
        <taxon>Eukaryota</taxon>
        <taxon>Sar</taxon>
        <taxon>Stramenopiles</taxon>
        <taxon>Oomycota</taxon>
        <taxon>Saprolegniomycetes</taxon>
        <taxon>Saprolegniales</taxon>
        <taxon>Verrucalvaceae</taxon>
        <taxon>Aphanomyces</taxon>
    </lineage>
</organism>
<evidence type="ECO:0000259" key="7">
    <source>
        <dbReference type="PROSITE" id="PS50011"/>
    </source>
</evidence>
<feature type="chain" id="PRO_5033828653" evidence="6">
    <location>
        <begin position="18"/>
        <end position="620"/>
    </location>
</feature>
<evidence type="ECO:0000256" key="1">
    <source>
        <dbReference type="ARBA" id="ARBA00022527"/>
    </source>
</evidence>
<dbReference type="PROSITE" id="PS00108">
    <property type="entry name" value="PROTEIN_KINASE_ST"/>
    <property type="match status" value="1"/>
</dbReference>
<keyword evidence="5" id="KW-0812">Transmembrane</keyword>
<dbReference type="EMBL" id="VJMH01005171">
    <property type="protein sequence ID" value="KAF0699533.1"/>
    <property type="molecule type" value="Genomic_DNA"/>
</dbReference>
<dbReference type="EMBL" id="CAADRA010005192">
    <property type="protein sequence ID" value="VFT86787.1"/>
    <property type="molecule type" value="Genomic_DNA"/>
</dbReference>
<accession>A0A485KPI0</accession>
<name>A0A485KPI0_9STRA</name>
<keyword evidence="1" id="KW-0418">Kinase</keyword>
<evidence type="ECO:0000313" key="8">
    <source>
        <dbReference type="EMBL" id="KAF0699533.1"/>
    </source>
</evidence>
<evidence type="ECO:0000256" key="4">
    <source>
        <dbReference type="PROSITE-ProRule" id="PRU10141"/>
    </source>
</evidence>
<dbReference type="Gene3D" id="1.10.510.10">
    <property type="entry name" value="Transferase(Phosphotransferase) domain 1"/>
    <property type="match status" value="1"/>
</dbReference>
<dbReference type="GO" id="GO:0005524">
    <property type="term" value="F:ATP binding"/>
    <property type="evidence" value="ECO:0007669"/>
    <property type="project" value="UniProtKB-UniRule"/>
</dbReference>
<keyword evidence="5" id="KW-0472">Membrane</keyword>
<keyword evidence="2 4" id="KW-0547">Nucleotide-binding</keyword>
<dbReference type="InterPro" id="IPR051681">
    <property type="entry name" value="Ser/Thr_Kinases-Pseudokinases"/>
</dbReference>
<protein>
    <submittedName>
        <fullName evidence="9">Aste57867_9908 protein</fullName>
    </submittedName>
</protein>
<dbReference type="InterPro" id="IPR000719">
    <property type="entry name" value="Prot_kinase_dom"/>
</dbReference>
<evidence type="ECO:0000313" key="9">
    <source>
        <dbReference type="EMBL" id="VFT86787.1"/>
    </source>
</evidence>
<dbReference type="GO" id="GO:0004674">
    <property type="term" value="F:protein serine/threonine kinase activity"/>
    <property type="evidence" value="ECO:0007669"/>
    <property type="project" value="UniProtKB-KW"/>
</dbReference>
<evidence type="ECO:0000313" key="10">
    <source>
        <dbReference type="Proteomes" id="UP000332933"/>
    </source>
</evidence>
<reference evidence="9 10" key="1">
    <citation type="submission" date="2019-03" db="EMBL/GenBank/DDBJ databases">
        <authorList>
            <person name="Gaulin E."/>
            <person name="Dumas B."/>
        </authorList>
    </citation>
    <scope>NUCLEOTIDE SEQUENCE [LARGE SCALE GENOMIC DNA]</scope>
    <source>
        <strain evidence="9">CBS 568.67</strain>
    </source>
</reference>
<keyword evidence="6" id="KW-0732">Signal</keyword>
<dbReference type="PROSITE" id="PS50011">
    <property type="entry name" value="PROTEIN_KINASE_DOM"/>
    <property type="match status" value="1"/>
</dbReference>
<dbReference type="InterPro" id="IPR011009">
    <property type="entry name" value="Kinase-like_dom_sf"/>
</dbReference>
<keyword evidence="3 4" id="KW-0067">ATP-binding</keyword>
<gene>
    <name evidence="9" type="primary">Aste57867_9908</name>
    <name evidence="8" type="ORF">As57867_009869</name>
    <name evidence="9" type="ORF">ASTE57867_9908</name>
</gene>
<feature type="binding site" evidence="4">
    <location>
        <position position="381"/>
    </location>
    <ligand>
        <name>ATP</name>
        <dbReference type="ChEBI" id="CHEBI:30616"/>
    </ligand>
</feature>
<reference evidence="8" key="2">
    <citation type="submission" date="2019-06" db="EMBL/GenBank/DDBJ databases">
        <title>Genomics analysis of Aphanomyces spp. identifies a new class of oomycete effector associated with host adaptation.</title>
        <authorList>
            <person name="Gaulin E."/>
        </authorList>
    </citation>
    <scope>NUCLEOTIDE SEQUENCE</scope>
    <source>
        <strain evidence="8">CBS 578.67</strain>
    </source>
</reference>
<evidence type="ECO:0000256" key="6">
    <source>
        <dbReference type="SAM" id="SignalP"/>
    </source>
</evidence>
<keyword evidence="5" id="KW-1133">Transmembrane helix</keyword>
<dbReference type="PANTHER" id="PTHR44329:SF214">
    <property type="entry name" value="PROTEIN KINASE DOMAIN-CONTAINING PROTEIN"/>
    <property type="match status" value="1"/>
</dbReference>
<feature type="domain" description="Protein kinase" evidence="7">
    <location>
        <begin position="353"/>
        <end position="613"/>
    </location>
</feature>
<dbReference type="SUPFAM" id="SSF56112">
    <property type="entry name" value="Protein kinase-like (PK-like)"/>
    <property type="match status" value="1"/>
</dbReference>
<dbReference type="PRINTS" id="PR00109">
    <property type="entry name" value="TYRKINASE"/>
</dbReference>
<keyword evidence="1" id="KW-0808">Transferase</keyword>
<sequence>MVRASFVVGILAAVAYAADNCLLASMAVETFQTYNETLGYYQVRDRQCRYLPNTTAFQGIGNLQECTRNEMLSYKDRPELVSLTNAIFPTDAPRIDFINVGIRVFPKSTKWPSKLGNLRLSDMAVDALPSNLPLSGVSLQLDNVSVANVSSFGTVHVTSLTIRHTPTLLQLEDLDWTLLADLDMTFATVSPLAGIRFGTVFSKLTVYHSNLTNWTMDRTTFALLDGFELSNMTETGLSFYNSSIRSTCPVDAQGSIASLWRRHNITQATVCVLDAPNPSASSVNLWAAMGIAAGAAACISLGVAFLLRRKFKSDTDDLKAKSQITQAPVFTASEESGVDLKDITMVRLDDKDLELLQPLGAGAFADVVLATYQGETVAVKKLHAANVTIDQLHSFVAEIELLASFDSPYIVKLIGAAWTRPANLKCVLEFMDGGDLRDYLIAHDRDVFTWTDKYVHIQRVAEGLVYLHSLDIIHRDLKSRNILLDSTKGSKLTDFGVSKEDMQQTMTMGVGTYRWMAPEVIQDKGYTISADMYSFGMVLSEFDTHDIPFSEFKNSITGLPLSDSAIMVQVVAGSARPTFRDDSPKWIIDVAKKCMAQNPDDRPTAVAVAHIIRTNLRELK</sequence>
<feature type="transmembrane region" description="Helical" evidence="5">
    <location>
        <begin position="285"/>
        <end position="307"/>
    </location>
</feature>
<dbReference type="InterPro" id="IPR008271">
    <property type="entry name" value="Ser/Thr_kinase_AS"/>
</dbReference>
<dbReference type="InterPro" id="IPR017441">
    <property type="entry name" value="Protein_kinase_ATP_BS"/>
</dbReference>
<evidence type="ECO:0000256" key="5">
    <source>
        <dbReference type="SAM" id="Phobius"/>
    </source>
</evidence>
<proteinExistence type="predicted"/>